<proteinExistence type="predicted"/>
<dbReference type="InterPro" id="IPR029063">
    <property type="entry name" value="SAM-dependent_MTases_sf"/>
</dbReference>
<dbReference type="PANTHER" id="PTHR14614">
    <property type="entry name" value="HEPATOCELLULAR CARCINOMA-ASSOCIATED ANTIGEN"/>
    <property type="match status" value="1"/>
</dbReference>
<dbReference type="SUPFAM" id="SSF53335">
    <property type="entry name" value="S-adenosyl-L-methionine-dependent methyltransferases"/>
    <property type="match status" value="1"/>
</dbReference>
<dbReference type="Proteomes" id="UP000005237">
    <property type="component" value="Unassembled WGS sequence"/>
</dbReference>
<dbReference type="AlphaFoldDB" id="A0A8R1J058"/>
<organism evidence="1 2">
    <name type="scientific">Caenorhabditis japonica</name>
    <dbReference type="NCBI Taxonomy" id="281687"/>
    <lineage>
        <taxon>Eukaryota</taxon>
        <taxon>Metazoa</taxon>
        <taxon>Ecdysozoa</taxon>
        <taxon>Nematoda</taxon>
        <taxon>Chromadorea</taxon>
        <taxon>Rhabditida</taxon>
        <taxon>Rhabditina</taxon>
        <taxon>Rhabditomorpha</taxon>
        <taxon>Rhabditoidea</taxon>
        <taxon>Rhabditidae</taxon>
        <taxon>Peloderinae</taxon>
        <taxon>Caenorhabditis</taxon>
    </lineage>
</organism>
<dbReference type="PANTHER" id="PTHR14614:SF132">
    <property type="entry name" value="PROTEIN-LYSINE METHYLTRANSFERASE C42C1.13"/>
    <property type="match status" value="1"/>
</dbReference>
<reference evidence="1" key="2">
    <citation type="submission" date="2022-06" db="UniProtKB">
        <authorList>
            <consortium name="EnsemblMetazoa"/>
        </authorList>
    </citation>
    <scope>IDENTIFICATION</scope>
    <source>
        <strain evidence="1">DF5081</strain>
    </source>
</reference>
<sequence length="89" mass="9421">VLELGSGTGVCGIALAALGADVILTDLPDRLSLLDKNVEANRDLVGNRAKTQVLDWTNGKIPDGIDIVLAVDCVYYNSTISPLINLLKD</sequence>
<evidence type="ECO:0000313" key="1">
    <source>
        <dbReference type="EnsemblMetazoa" id="CJA41916.1"/>
    </source>
</evidence>
<dbReference type="Pfam" id="PF10294">
    <property type="entry name" value="Methyltransf_16"/>
    <property type="match status" value="1"/>
</dbReference>
<dbReference type="Gene3D" id="3.40.50.150">
    <property type="entry name" value="Vaccinia Virus protein VP39"/>
    <property type="match status" value="1"/>
</dbReference>
<evidence type="ECO:0000313" key="2">
    <source>
        <dbReference type="Proteomes" id="UP000005237"/>
    </source>
</evidence>
<dbReference type="InterPro" id="IPR019410">
    <property type="entry name" value="Methyltransf_16"/>
</dbReference>
<dbReference type="EnsemblMetazoa" id="CJA41916.1">
    <property type="protein sequence ID" value="CJA41916.1"/>
    <property type="gene ID" value="WBGene00217764"/>
</dbReference>
<reference evidence="2" key="1">
    <citation type="submission" date="2010-08" db="EMBL/GenBank/DDBJ databases">
        <authorList>
            <consortium name="Caenorhabditis japonica Sequencing Consortium"/>
            <person name="Wilson R.K."/>
        </authorList>
    </citation>
    <scope>NUCLEOTIDE SEQUENCE [LARGE SCALE GENOMIC DNA]</scope>
    <source>
        <strain evidence="2">DF5081</strain>
    </source>
</reference>
<name>A0A8R1J058_CAEJA</name>
<keyword evidence="2" id="KW-1185">Reference proteome</keyword>
<protein>
    <submittedName>
        <fullName evidence="1">Uncharacterized protein</fullName>
    </submittedName>
</protein>
<accession>A0A8R1J058</accession>